<reference evidence="3" key="1">
    <citation type="journal article" date="2005" name="Nature">
        <title>The map-based sequence of the rice genome.</title>
        <authorList>
            <consortium name="International rice genome sequencing project (IRGSP)"/>
            <person name="Matsumoto T."/>
            <person name="Wu J."/>
            <person name="Kanamori H."/>
            <person name="Katayose Y."/>
            <person name="Fujisawa M."/>
            <person name="Namiki N."/>
            <person name="Mizuno H."/>
            <person name="Yamamoto K."/>
            <person name="Antonio B.A."/>
            <person name="Baba T."/>
            <person name="Sakata K."/>
            <person name="Nagamura Y."/>
            <person name="Aoki H."/>
            <person name="Arikawa K."/>
            <person name="Arita K."/>
            <person name="Bito T."/>
            <person name="Chiden Y."/>
            <person name="Fujitsuka N."/>
            <person name="Fukunaka R."/>
            <person name="Hamada M."/>
            <person name="Harada C."/>
            <person name="Hayashi A."/>
            <person name="Hijishita S."/>
            <person name="Honda M."/>
            <person name="Hosokawa S."/>
            <person name="Ichikawa Y."/>
            <person name="Idonuma A."/>
            <person name="Iijima M."/>
            <person name="Ikeda M."/>
            <person name="Ikeno M."/>
            <person name="Ito K."/>
            <person name="Ito S."/>
            <person name="Ito T."/>
            <person name="Ito Y."/>
            <person name="Ito Y."/>
            <person name="Iwabuchi A."/>
            <person name="Kamiya K."/>
            <person name="Karasawa W."/>
            <person name="Kurita K."/>
            <person name="Katagiri S."/>
            <person name="Kikuta A."/>
            <person name="Kobayashi H."/>
            <person name="Kobayashi N."/>
            <person name="Machita K."/>
            <person name="Maehara T."/>
            <person name="Masukawa M."/>
            <person name="Mizubayashi T."/>
            <person name="Mukai Y."/>
            <person name="Nagasaki H."/>
            <person name="Nagata Y."/>
            <person name="Naito S."/>
            <person name="Nakashima M."/>
            <person name="Nakama Y."/>
            <person name="Nakamichi Y."/>
            <person name="Nakamura M."/>
            <person name="Meguro A."/>
            <person name="Negishi M."/>
            <person name="Ohta I."/>
            <person name="Ohta T."/>
            <person name="Okamoto M."/>
            <person name="Ono N."/>
            <person name="Saji S."/>
            <person name="Sakaguchi M."/>
            <person name="Sakai K."/>
            <person name="Shibata M."/>
            <person name="Shimokawa T."/>
            <person name="Song J."/>
            <person name="Takazaki Y."/>
            <person name="Terasawa K."/>
            <person name="Tsugane M."/>
            <person name="Tsuji K."/>
            <person name="Ueda S."/>
            <person name="Waki K."/>
            <person name="Yamagata H."/>
            <person name="Yamamoto M."/>
            <person name="Yamamoto S."/>
            <person name="Yamane H."/>
            <person name="Yoshiki S."/>
            <person name="Yoshihara R."/>
            <person name="Yukawa K."/>
            <person name="Zhong H."/>
            <person name="Yano M."/>
            <person name="Yuan Q."/>
            <person name="Ouyang S."/>
            <person name="Liu J."/>
            <person name="Jones K.M."/>
            <person name="Gansberger K."/>
            <person name="Moffat K."/>
            <person name="Hill J."/>
            <person name="Bera J."/>
            <person name="Fadrosh D."/>
            <person name="Jin S."/>
            <person name="Johri S."/>
            <person name="Kim M."/>
            <person name="Overton L."/>
            <person name="Reardon M."/>
            <person name="Tsitrin T."/>
            <person name="Vuong H."/>
            <person name="Weaver B."/>
            <person name="Ciecko A."/>
            <person name="Tallon L."/>
            <person name="Jackson J."/>
            <person name="Pai G."/>
            <person name="Aken S.V."/>
            <person name="Utterback T."/>
            <person name="Reidmuller S."/>
            <person name="Feldblyum T."/>
            <person name="Hsiao J."/>
            <person name="Zismann V."/>
            <person name="Iobst S."/>
            <person name="de Vazeille A.R."/>
            <person name="Buell C.R."/>
            <person name="Ying K."/>
            <person name="Li Y."/>
            <person name="Lu T."/>
            <person name="Huang Y."/>
            <person name="Zhao Q."/>
            <person name="Feng Q."/>
            <person name="Zhang L."/>
            <person name="Zhu J."/>
            <person name="Weng Q."/>
            <person name="Mu J."/>
            <person name="Lu Y."/>
            <person name="Fan D."/>
            <person name="Liu Y."/>
            <person name="Guan J."/>
            <person name="Zhang Y."/>
            <person name="Yu S."/>
            <person name="Liu X."/>
            <person name="Zhang Y."/>
            <person name="Hong G."/>
            <person name="Han B."/>
            <person name="Choisne N."/>
            <person name="Demange N."/>
            <person name="Orjeda G."/>
            <person name="Samain S."/>
            <person name="Cattolico L."/>
            <person name="Pelletier E."/>
            <person name="Couloux A."/>
            <person name="Segurens B."/>
            <person name="Wincker P."/>
            <person name="D'Hont A."/>
            <person name="Scarpelli C."/>
            <person name="Weissenbach J."/>
            <person name="Salanoubat M."/>
            <person name="Quetier F."/>
            <person name="Yu Y."/>
            <person name="Kim H.R."/>
            <person name="Rambo T."/>
            <person name="Currie J."/>
            <person name="Collura K."/>
            <person name="Luo M."/>
            <person name="Yang T."/>
            <person name="Ammiraju J.S.S."/>
            <person name="Engler F."/>
            <person name="Soderlund C."/>
            <person name="Wing R.A."/>
            <person name="Palmer L.E."/>
            <person name="de la Bastide M."/>
            <person name="Spiegel L."/>
            <person name="Nascimento L."/>
            <person name="Zutavern T."/>
            <person name="O'Shaughnessy A."/>
            <person name="Dike S."/>
            <person name="Dedhia N."/>
            <person name="Preston R."/>
            <person name="Balija V."/>
            <person name="McCombie W.R."/>
            <person name="Chow T."/>
            <person name="Chen H."/>
            <person name="Chung M."/>
            <person name="Chen C."/>
            <person name="Shaw J."/>
            <person name="Wu H."/>
            <person name="Hsiao K."/>
            <person name="Chao Y."/>
            <person name="Chu M."/>
            <person name="Cheng C."/>
            <person name="Hour A."/>
            <person name="Lee P."/>
            <person name="Lin S."/>
            <person name="Lin Y."/>
            <person name="Liou J."/>
            <person name="Liu S."/>
            <person name="Hsing Y."/>
            <person name="Raghuvanshi S."/>
            <person name="Mohanty A."/>
            <person name="Bharti A.K."/>
            <person name="Gaur A."/>
            <person name="Gupta V."/>
            <person name="Kumar D."/>
            <person name="Ravi V."/>
            <person name="Vij S."/>
            <person name="Kapur A."/>
            <person name="Khurana P."/>
            <person name="Khurana P."/>
            <person name="Khurana J.P."/>
            <person name="Tyagi A.K."/>
            <person name="Gaikwad K."/>
            <person name="Singh A."/>
            <person name="Dalal V."/>
            <person name="Srivastava S."/>
            <person name="Dixit A."/>
            <person name="Pal A.K."/>
            <person name="Ghazi I.A."/>
            <person name="Yadav M."/>
            <person name="Pandit A."/>
            <person name="Bhargava A."/>
            <person name="Sureshbabu K."/>
            <person name="Batra K."/>
            <person name="Sharma T.R."/>
            <person name="Mohapatra T."/>
            <person name="Singh N.K."/>
            <person name="Messing J."/>
            <person name="Nelson A.B."/>
            <person name="Fuks G."/>
            <person name="Kavchok S."/>
            <person name="Keizer G."/>
            <person name="Linton E."/>
            <person name="Llaca V."/>
            <person name="Song R."/>
            <person name="Tanyolac B."/>
            <person name="Young S."/>
            <person name="Ho-Il K."/>
            <person name="Hahn J.H."/>
            <person name="Sangsakoo G."/>
            <person name="Vanavichit A."/>
            <person name="de Mattos Luiz.A.T."/>
            <person name="Zimmer P.D."/>
            <person name="Malone G."/>
            <person name="Dellagostin O."/>
            <person name="de Oliveira A.C."/>
            <person name="Bevan M."/>
            <person name="Bancroft I."/>
            <person name="Minx P."/>
            <person name="Cordum H."/>
            <person name="Wilson R."/>
            <person name="Cheng Z."/>
            <person name="Jin W."/>
            <person name="Jiang J."/>
            <person name="Leong S.A."/>
            <person name="Iwama H."/>
            <person name="Gojobori T."/>
            <person name="Itoh T."/>
            <person name="Niimura Y."/>
            <person name="Fujii Y."/>
            <person name="Habara T."/>
            <person name="Sakai H."/>
            <person name="Sato Y."/>
            <person name="Wilson G."/>
            <person name="Kumar K."/>
            <person name="McCouch S."/>
            <person name="Juretic N."/>
            <person name="Hoen D."/>
            <person name="Wright S."/>
            <person name="Bruskiewich R."/>
            <person name="Bureau T."/>
            <person name="Miyao A."/>
            <person name="Hirochika H."/>
            <person name="Nishikawa T."/>
            <person name="Kadowaki K."/>
            <person name="Sugiura M."/>
            <person name="Burr B."/>
            <person name="Sasaki T."/>
        </authorList>
    </citation>
    <scope>NUCLEOTIDE SEQUENCE [LARGE SCALE GENOMIC DNA]</scope>
    <source>
        <strain evidence="3">cv. Nipponbare</strain>
    </source>
</reference>
<dbReference type="EMBL" id="AP005811">
    <property type="protein sequence ID" value="BAD23610.1"/>
    <property type="molecule type" value="Genomic_DNA"/>
</dbReference>
<reference evidence="3" key="2">
    <citation type="journal article" date="2008" name="Nucleic Acids Res.">
        <title>The rice annotation project database (RAP-DB): 2008 update.</title>
        <authorList>
            <consortium name="The rice annotation project (RAP)"/>
        </authorList>
    </citation>
    <scope>GENOME REANNOTATION</scope>
    <source>
        <strain evidence="3">cv. Nipponbare</strain>
    </source>
</reference>
<feature type="region of interest" description="Disordered" evidence="1">
    <location>
        <begin position="1"/>
        <end position="97"/>
    </location>
</feature>
<gene>
    <name evidence="2" type="primary">P0706E03.22</name>
</gene>
<evidence type="ECO:0000313" key="3">
    <source>
        <dbReference type="Proteomes" id="UP000000763"/>
    </source>
</evidence>
<proteinExistence type="predicted"/>
<sequence length="203" mass="22002">MTTARRGSGHKAARHVAAARGARQRARGARRRDGARRGSGTARGGDGTRTRRRDGDGDGAAVVTAARRQATMATARGGWGREAAARGDGGDRERGEKEELGCYNRSVCILPMEFWRKSRNCRPSSLALYLGGCFLYQTEKQKITGAKPGLELQREHHSTGTLDSTDEAYSSENPPSDTYSHSGVGKNRARLSTTHCTQQVILE</sequence>
<dbReference type="AlphaFoldDB" id="Q6K2N3"/>
<organism evidence="2 3">
    <name type="scientific">Oryza sativa subsp. japonica</name>
    <name type="common">Rice</name>
    <dbReference type="NCBI Taxonomy" id="39947"/>
    <lineage>
        <taxon>Eukaryota</taxon>
        <taxon>Viridiplantae</taxon>
        <taxon>Streptophyta</taxon>
        <taxon>Embryophyta</taxon>
        <taxon>Tracheophyta</taxon>
        <taxon>Spermatophyta</taxon>
        <taxon>Magnoliopsida</taxon>
        <taxon>Liliopsida</taxon>
        <taxon>Poales</taxon>
        <taxon>Poaceae</taxon>
        <taxon>BOP clade</taxon>
        <taxon>Oryzoideae</taxon>
        <taxon>Oryzeae</taxon>
        <taxon>Oryzinae</taxon>
        <taxon>Oryza</taxon>
        <taxon>Oryza sativa</taxon>
    </lineage>
</organism>
<evidence type="ECO:0000256" key="1">
    <source>
        <dbReference type="SAM" id="MobiDB-lite"/>
    </source>
</evidence>
<feature type="compositionally biased region" description="Basic and acidic residues" evidence="1">
    <location>
        <begin position="46"/>
        <end position="56"/>
    </location>
</feature>
<evidence type="ECO:0000313" key="2">
    <source>
        <dbReference type="EMBL" id="BAD23610.1"/>
    </source>
</evidence>
<feature type="compositionally biased region" description="Polar residues" evidence="1">
    <location>
        <begin position="159"/>
        <end position="181"/>
    </location>
</feature>
<name>Q6K2N3_ORYSJ</name>
<accession>Q6K2N3</accession>
<feature type="compositionally biased region" description="Low complexity" evidence="1">
    <location>
        <begin position="59"/>
        <end position="76"/>
    </location>
</feature>
<dbReference type="Proteomes" id="UP000000763">
    <property type="component" value="Chromosome 9"/>
</dbReference>
<protein>
    <submittedName>
        <fullName evidence="2">Uncharacterized protein</fullName>
    </submittedName>
</protein>
<feature type="compositionally biased region" description="Basic and acidic residues" evidence="1">
    <location>
        <begin position="83"/>
        <end position="97"/>
    </location>
</feature>
<feature type="region of interest" description="Disordered" evidence="1">
    <location>
        <begin position="146"/>
        <end position="186"/>
    </location>
</feature>